<keyword evidence="1" id="KW-0802">TPR repeat</keyword>
<feature type="coiled-coil region" evidence="2">
    <location>
        <begin position="413"/>
        <end position="463"/>
    </location>
</feature>
<dbReference type="Pfam" id="PF13181">
    <property type="entry name" value="TPR_8"/>
    <property type="match status" value="1"/>
</dbReference>
<keyword evidence="4" id="KW-0732">Signal</keyword>
<dbReference type="EMBL" id="DYUD01000030">
    <property type="protein sequence ID" value="HJG89992.1"/>
    <property type="molecule type" value="Genomic_DNA"/>
</dbReference>
<dbReference type="SMART" id="SM00028">
    <property type="entry name" value="TPR"/>
    <property type="match status" value="5"/>
</dbReference>
<protein>
    <submittedName>
        <fullName evidence="5">Tetratricopeptide repeat protein</fullName>
    </submittedName>
</protein>
<feature type="signal peptide" evidence="4">
    <location>
        <begin position="1"/>
        <end position="26"/>
    </location>
</feature>
<sequence>MKKRVSHIIALLAVLALVSCSTKKNTAFTRFYHSFTTRYNVYFNGIENYKEQIKTMENEYEDNFTDLIYMHPAQAYANPKDPQPTGSFDRTIEKCQKAIQLHSIKKKPRRNSKKMSDPKYRDYLKRDEFNPYIHNAWRLMGQAQYYKGEFLEAAATFLYISRHFTWMPDLVAESKLWQARCYIALGWLYEAEDILQKINNDKLPESQNNWFATVNADYLIHKGEYQKAIPFLETAIKSAPSKRQRIRLTFLLGQLYEKTQDPARAYQTFGQVISMNPPYRTEFNARIKQTEVFSGKNIDKEVKKLTRMASRDRNKEYLDQIYYAIGNLYLSRKDTLKAMENYRLANQKSTRNGIEKAICQVTLGDLYFDRREYVDAQPCYAEALPQLKEDFPRYDLLSRRSTVLDELVVYAQNVELQDSLQNLAAMSEEERNKAIQKIIDDLIKKEKEEAENLKREEYLAQQQGPQFNSSNAAKNNATMISGDKSWYFYNKTMVSAGKTEFQRIWGSRKLEDDWRRRNKSGFSMSDFAEKTEGGGGEEGGAEFDENGMPVEEIPDSAETAAADDPHKPEFYLKQIPMTPEALETSNEVVAEGLFNMGLILKNKLEDYPAAIANFNLLEERFPENPYRLDVYYNMYLMYMRDGDEVTAGLYRDKIRSTFPESPYAQAMADPHYLDNLRRMSTEQDSIYEDTYAAYLENDNRTVHNNRAFMEQKYPLSPLMPKFLFLDALAHVGDKQYDQFKEGLRNLLERYPQADVSPLASTMLKGVAQGRQVAQGGGNLRGMIWKARLTNDTTTVFNDSVRATFTQDLNAPHVLLLVYATDSVSSNQLLFDVAKHNFTNFVVKDFDLEIMTFNEISMLVVKGFSNFEELSHYRRLLDNSETFRYPPGVKPIMISEDNFKKLLEGYSFEDYFLFLENNPQPTEPYEER</sequence>
<feature type="coiled-coil region" evidence="2">
    <location>
        <begin position="39"/>
        <end position="66"/>
    </location>
</feature>
<reference evidence="5" key="1">
    <citation type="journal article" date="2021" name="PeerJ">
        <title>Extensive microbial diversity within the chicken gut microbiome revealed by metagenomics and culture.</title>
        <authorList>
            <person name="Gilroy R."/>
            <person name="Ravi A."/>
            <person name="Getino M."/>
            <person name="Pursley I."/>
            <person name="Horton D.L."/>
            <person name="Alikhan N.F."/>
            <person name="Baker D."/>
            <person name="Gharbi K."/>
            <person name="Hall N."/>
            <person name="Watson M."/>
            <person name="Adriaenssens E.M."/>
            <person name="Foster-Nyarko E."/>
            <person name="Jarju S."/>
            <person name="Secka A."/>
            <person name="Antonio M."/>
            <person name="Oren A."/>
            <person name="Chaudhuri R.R."/>
            <person name="La Ragione R."/>
            <person name="Hildebrand F."/>
            <person name="Pallen M.J."/>
        </authorList>
    </citation>
    <scope>NUCLEOTIDE SEQUENCE</scope>
    <source>
        <strain evidence="5">CHK121-7720</strain>
    </source>
</reference>
<organism evidence="5 6">
    <name type="scientific">Barnesiella viscericola</name>
    <dbReference type="NCBI Taxonomy" id="397865"/>
    <lineage>
        <taxon>Bacteria</taxon>
        <taxon>Pseudomonadati</taxon>
        <taxon>Bacteroidota</taxon>
        <taxon>Bacteroidia</taxon>
        <taxon>Bacteroidales</taxon>
        <taxon>Barnesiellaceae</taxon>
        <taxon>Barnesiella</taxon>
    </lineage>
</organism>
<evidence type="ECO:0000313" key="5">
    <source>
        <dbReference type="EMBL" id="HJG89992.1"/>
    </source>
</evidence>
<name>A0A921SW41_9BACT</name>
<dbReference type="SUPFAM" id="SSF48452">
    <property type="entry name" value="TPR-like"/>
    <property type="match status" value="1"/>
</dbReference>
<dbReference type="AlphaFoldDB" id="A0A921SW41"/>
<dbReference type="PROSITE" id="PS50005">
    <property type="entry name" value="TPR"/>
    <property type="match status" value="1"/>
</dbReference>
<evidence type="ECO:0000256" key="2">
    <source>
        <dbReference type="SAM" id="Coils"/>
    </source>
</evidence>
<gene>
    <name evidence="5" type="ORF">K8U91_11055</name>
</gene>
<evidence type="ECO:0000256" key="1">
    <source>
        <dbReference type="PROSITE-ProRule" id="PRU00339"/>
    </source>
</evidence>
<proteinExistence type="predicted"/>
<keyword evidence="2" id="KW-0175">Coiled coil</keyword>
<dbReference type="InterPro" id="IPR019734">
    <property type="entry name" value="TPR_rpt"/>
</dbReference>
<evidence type="ECO:0000256" key="4">
    <source>
        <dbReference type="SAM" id="SignalP"/>
    </source>
</evidence>
<dbReference type="Proteomes" id="UP000757103">
    <property type="component" value="Unassembled WGS sequence"/>
</dbReference>
<evidence type="ECO:0000256" key="3">
    <source>
        <dbReference type="SAM" id="MobiDB-lite"/>
    </source>
</evidence>
<accession>A0A921SW41</accession>
<comment type="caution">
    <text evidence="5">The sequence shown here is derived from an EMBL/GenBank/DDBJ whole genome shotgun (WGS) entry which is preliminary data.</text>
</comment>
<evidence type="ECO:0000313" key="6">
    <source>
        <dbReference type="Proteomes" id="UP000757103"/>
    </source>
</evidence>
<dbReference type="RefSeq" id="WP_273307050.1">
    <property type="nucleotide sequence ID" value="NZ_DYUD01000030.1"/>
</dbReference>
<reference evidence="5" key="2">
    <citation type="submission" date="2021-09" db="EMBL/GenBank/DDBJ databases">
        <authorList>
            <person name="Gilroy R."/>
        </authorList>
    </citation>
    <scope>NUCLEOTIDE SEQUENCE</scope>
    <source>
        <strain evidence="5">CHK121-7720</strain>
    </source>
</reference>
<dbReference type="InterPro" id="IPR011990">
    <property type="entry name" value="TPR-like_helical_dom_sf"/>
</dbReference>
<dbReference type="PROSITE" id="PS51257">
    <property type="entry name" value="PROKAR_LIPOPROTEIN"/>
    <property type="match status" value="1"/>
</dbReference>
<dbReference type="Gene3D" id="1.25.40.10">
    <property type="entry name" value="Tetratricopeptide repeat domain"/>
    <property type="match status" value="4"/>
</dbReference>
<dbReference type="SUPFAM" id="SSF81901">
    <property type="entry name" value="HCP-like"/>
    <property type="match status" value="1"/>
</dbReference>
<feature type="chain" id="PRO_5037713752" evidence="4">
    <location>
        <begin position="27"/>
        <end position="927"/>
    </location>
</feature>
<feature type="region of interest" description="Disordered" evidence="3">
    <location>
        <begin position="523"/>
        <end position="549"/>
    </location>
</feature>
<feature type="repeat" description="TPR" evidence="1">
    <location>
        <begin position="246"/>
        <end position="279"/>
    </location>
</feature>